<evidence type="ECO:0000256" key="2">
    <source>
        <dbReference type="ARBA" id="ARBA00009270"/>
    </source>
</evidence>
<keyword evidence="3" id="KW-0539">Nucleus</keyword>
<comment type="caution">
    <text evidence="4">The sequence shown here is derived from an EMBL/GenBank/DDBJ whole genome shotgun (WGS) entry which is preliminary data.</text>
</comment>
<dbReference type="InterPro" id="IPR036605">
    <property type="entry name" value="Mago_nashi_sf"/>
</dbReference>
<dbReference type="EMBL" id="VXIS01000072">
    <property type="protein sequence ID" value="KAA8908059.1"/>
    <property type="molecule type" value="Genomic_DNA"/>
</dbReference>
<name>A0A5J5EYJ3_9PEZI</name>
<dbReference type="InterPro" id="IPR004023">
    <property type="entry name" value="Mago_nashi"/>
</dbReference>
<comment type="subcellular location">
    <subcellularLocation>
        <location evidence="1">Nucleus</location>
    </subcellularLocation>
</comment>
<dbReference type="SUPFAM" id="SSF89817">
    <property type="entry name" value="Mago nashi protein"/>
    <property type="match status" value="1"/>
</dbReference>
<evidence type="ECO:0000313" key="5">
    <source>
        <dbReference type="Proteomes" id="UP000326924"/>
    </source>
</evidence>
<protein>
    <submittedName>
        <fullName evidence="4">Uncharacterized protein</fullName>
    </submittedName>
</protein>
<organism evidence="4 5">
    <name type="scientific">Sphaerosporella brunnea</name>
    <dbReference type="NCBI Taxonomy" id="1250544"/>
    <lineage>
        <taxon>Eukaryota</taxon>
        <taxon>Fungi</taxon>
        <taxon>Dikarya</taxon>
        <taxon>Ascomycota</taxon>
        <taxon>Pezizomycotina</taxon>
        <taxon>Pezizomycetes</taxon>
        <taxon>Pezizales</taxon>
        <taxon>Pyronemataceae</taxon>
        <taxon>Sphaerosporella</taxon>
    </lineage>
</organism>
<dbReference type="GO" id="GO:0008380">
    <property type="term" value="P:RNA splicing"/>
    <property type="evidence" value="ECO:0007669"/>
    <property type="project" value="InterPro"/>
</dbReference>
<gene>
    <name evidence="4" type="ORF">FN846DRAFT_768815</name>
</gene>
<dbReference type="PANTHER" id="PTHR12638:SF0">
    <property type="entry name" value="MAGO HOMOLOG, EXON JUNCTION COMPLEX SUBUNIT-RELATED"/>
    <property type="match status" value="1"/>
</dbReference>
<dbReference type="InParanoid" id="A0A5J5EYJ3"/>
<feature type="non-terminal residue" evidence="4">
    <location>
        <position position="1"/>
    </location>
</feature>
<reference evidence="4 5" key="1">
    <citation type="submission" date="2019-09" db="EMBL/GenBank/DDBJ databases">
        <title>Draft genome of the ectomycorrhizal ascomycete Sphaerosporella brunnea.</title>
        <authorList>
            <consortium name="DOE Joint Genome Institute"/>
            <person name="Benucci G.M."/>
            <person name="Marozzi G."/>
            <person name="Antonielli L."/>
            <person name="Sanchez S."/>
            <person name="Marco P."/>
            <person name="Wang X."/>
            <person name="Falini L.B."/>
            <person name="Barry K."/>
            <person name="Haridas S."/>
            <person name="Lipzen A."/>
            <person name="Labutti K."/>
            <person name="Grigoriev I.V."/>
            <person name="Murat C."/>
            <person name="Martin F."/>
            <person name="Albertini E."/>
            <person name="Donnini D."/>
            <person name="Bonito G."/>
        </authorList>
    </citation>
    <scope>NUCLEOTIDE SEQUENCE [LARGE SCALE GENOMIC DNA]</scope>
    <source>
        <strain evidence="4 5">Sb_GMNB300</strain>
    </source>
</reference>
<proteinExistence type="inferred from homology"/>
<dbReference type="AlphaFoldDB" id="A0A5J5EYJ3"/>
<evidence type="ECO:0000256" key="3">
    <source>
        <dbReference type="ARBA" id="ARBA00023242"/>
    </source>
</evidence>
<evidence type="ECO:0000256" key="1">
    <source>
        <dbReference type="ARBA" id="ARBA00004123"/>
    </source>
</evidence>
<keyword evidence="5" id="KW-1185">Reference proteome</keyword>
<dbReference type="GO" id="GO:0035145">
    <property type="term" value="C:exon-exon junction complex"/>
    <property type="evidence" value="ECO:0007669"/>
    <property type="project" value="InterPro"/>
</dbReference>
<dbReference type="OrthoDB" id="6495301at2759"/>
<comment type="similarity">
    <text evidence="2">Belongs to the mago nashi family.</text>
</comment>
<dbReference type="Proteomes" id="UP000326924">
    <property type="component" value="Unassembled WGS sequence"/>
</dbReference>
<evidence type="ECO:0000313" key="4">
    <source>
        <dbReference type="EMBL" id="KAA8908059.1"/>
    </source>
</evidence>
<dbReference type="Pfam" id="PF02792">
    <property type="entry name" value="Mago_nashi"/>
    <property type="match status" value="1"/>
</dbReference>
<feature type="non-terminal residue" evidence="4">
    <location>
        <position position="87"/>
    </location>
</feature>
<accession>A0A5J5EYJ3</accession>
<sequence>EEMKRIIPVSEIMIEPGRATRTSNNGKKTLEIRRGKKQISFATPRSGLLGDIAQYREPGGQRGFYYLIGDLKTLVFSLISKPFKMKP</sequence>
<dbReference type="PANTHER" id="PTHR12638">
    <property type="entry name" value="PROTEIN MAGO NASHI HOMOLOG"/>
    <property type="match status" value="1"/>
</dbReference>
<dbReference type="Gene3D" id="3.30.1560.10">
    <property type="entry name" value="Mago nashi"/>
    <property type="match status" value="1"/>
</dbReference>